<dbReference type="CDD" id="cd07012">
    <property type="entry name" value="PBP2_Bug_TTT"/>
    <property type="match status" value="1"/>
</dbReference>
<dbReference type="PANTHER" id="PTHR42928">
    <property type="entry name" value="TRICARBOXYLATE-BINDING PROTEIN"/>
    <property type="match status" value="1"/>
</dbReference>
<gene>
    <name evidence="3" type="ORF">RT97_09760</name>
</gene>
<proteinExistence type="inferred from homology"/>
<evidence type="ECO:0000256" key="1">
    <source>
        <dbReference type="ARBA" id="ARBA00006987"/>
    </source>
</evidence>
<dbReference type="Pfam" id="PF03401">
    <property type="entry name" value="TctC"/>
    <property type="match status" value="1"/>
</dbReference>
<organism evidence="3 4">
    <name type="scientific">Variovorax paradoxus</name>
    <dbReference type="NCBI Taxonomy" id="34073"/>
    <lineage>
        <taxon>Bacteria</taxon>
        <taxon>Pseudomonadati</taxon>
        <taxon>Pseudomonadota</taxon>
        <taxon>Betaproteobacteria</taxon>
        <taxon>Burkholderiales</taxon>
        <taxon>Comamonadaceae</taxon>
        <taxon>Variovorax</taxon>
    </lineage>
</organism>
<accession>A0A0D0MWY4</accession>
<dbReference type="SUPFAM" id="SSF53850">
    <property type="entry name" value="Periplasmic binding protein-like II"/>
    <property type="match status" value="1"/>
</dbReference>
<dbReference type="Proteomes" id="UP000032067">
    <property type="component" value="Unassembled WGS sequence"/>
</dbReference>
<sequence length="327" mass="34589">MKRSTLVRGLAALSATATLSLGLASTAAAQAANDFPNRSIELLVPYQPGGGTDGLARAFSEASRKHISQSIVIVNRPGAGGAIGWTEVINAKPDGYKLAVLTVELLTLPHLGLAKFNYDDFQPIAQLNADPAAITVKADAPWNTVEEFLAAAKKSPEGIRVGNSGNGSIWHLAAAALEDKTGTKFGHIPFQGAAPAVLALLGGHIEAVAVSPAEVTTHVQGGKLKVLMVMADKRVKGFEKVPTAKERGIDLSIGTWRGIGAPKNTPPEVMAKLREITAKTAAEPLMHEVMDKQNLGYVYTDGAVFKETLAKDNVYFKQLITKLNIKP</sequence>
<dbReference type="EMBL" id="JXQQ01000020">
    <property type="protein sequence ID" value="KIQ33665.1"/>
    <property type="molecule type" value="Genomic_DNA"/>
</dbReference>
<reference evidence="3 4" key="1">
    <citation type="submission" date="2014-12" db="EMBL/GenBank/DDBJ databases">
        <title>16Stimator: statistical estimation of ribosomal gene copy numbers from draft genome assemblies.</title>
        <authorList>
            <person name="Perisin M.A."/>
            <person name="Vetter M."/>
            <person name="Gilbert J.A."/>
            <person name="Bergelson J."/>
        </authorList>
    </citation>
    <scope>NUCLEOTIDE SEQUENCE [LARGE SCALE GENOMIC DNA]</scope>
    <source>
        <strain evidence="3 4">MEDvA23</strain>
    </source>
</reference>
<evidence type="ECO:0000256" key="2">
    <source>
        <dbReference type="SAM" id="SignalP"/>
    </source>
</evidence>
<protein>
    <submittedName>
        <fullName evidence="3">ABC transporter substrate-binding protein</fullName>
    </submittedName>
</protein>
<comment type="similarity">
    <text evidence="1">Belongs to the UPF0065 (bug) family.</text>
</comment>
<dbReference type="AlphaFoldDB" id="A0A0D0MWY4"/>
<dbReference type="InterPro" id="IPR005064">
    <property type="entry name" value="BUG"/>
</dbReference>
<dbReference type="Gene3D" id="3.40.190.10">
    <property type="entry name" value="Periplasmic binding protein-like II"/>
    <property type="match status" value="1"/>
</dbReference>
<dbReference type="OrthoDB" id="8678477at2"/>
<evidence type="ECO:0000313" key="4">
    <source>
        <dbReference type="Proteomes" id="UP000032067"/>
    </source>
</evidence>
<dbReference type="InterPro" id="IPR042100">
    <property type="entry name" value="Bug_dom1"/>
</dbReference>
<name>A0A0D0MWY4_VARPD</name>
<dbReference type="Gene3D" id="3.40.190.150">
    <property type="entry name" value="Bordetella uptake gene, domain 1"/>
    <property type="match status" value="1"/>
</dbReference>
<keyword evidence="2" id="KW-0732">Signal</keyword>
<dbReference type="RefSeq" id="WP_042578577.1">
    <property type="nucleotide sequence ID" value="NZ_JXQQ01000020.1"/>
</dbReference>
<evidence type="ECO:0000313" key="3">
    <source>
        <dbReference type="EMBL" id="KIQ33665.1"/>
    </source>
</evidence>
<dbReference type="PANTHER" id="PTHR42928:SF5">
    <property type="entry name" value="BLR1237 PROTEIN"/>
    <property type="match status" value="1"/>
</dbReference>
<dbReference type="PIRSF" id="PIRSF017082">
    <property type="entry name" value="YflP"/>
    <property type="match status" value="1"/>
</dbReference>
<feature type="chain" id="PRO_5002217169" evidence="2">
    <location>
        <begin position="32"/>
        <end position="327"/>
    </location>
</feature>
<feature type="signal peptide" evidence="2">
    <location>
        <begin position="1"/>
        <end position="31"/>
    </location>
</feature>
<comment type="caution">
    <text evidence="3">The sequence shown here is derived from an EMBL/GenBank/DDBJ whole genome shotgun (WGS) entry which is preliminary data.</text>
</comment>